<gene>
    <name evidence="2" type="ORF">SAMN05444171_2135</name>
</gene>
<proteinExistence type="predicted"/>
<dbReference type="GO" id="GO:0009055">
    <property type="term" value="F:electron transfer activity"/>
    <property type="evidence" value="ECO:0007669"/>
    <property type="project" value="InterPro"/>
</dbReference>
<keyword evidence="1" id="KW-0732">Signal</keyword>
<feature type="signal peptide" evidence="1">
    <location>
        <begin position="1"/>
        <end position="23"/>
    </location>
</feature>
<sequence length="114" mass="12022">MSKHILVLAFLTAVALAPTPAWVQDLTALKSVNADLPAGDQQLPGGSEADAINNNCLACHSADMVLNQPALPKATWETEVHKMINIYKAPIDDADVGSIVAYLAKTKGLDADGR</sequence>
<dbReference type="EMBL" id="FNTI01000001">
    <property type="protein sequence ID" value="SEC73315.1"/>
    <property type="molecule type" value="Genomic_DNA"/>
</dbReference>
<dbReference type="GO" id="GO:0020037">
    <property type="term" value="F:heme binding"/>
    <property type="evidence" value="ECO:0007669"/>
    <property type="project" value="InterPro"/>
</dbReference>
<dbReference type="InterPro" id="IPR036909">
    <property type="entry name" value="Cyt_c-like_dom_sf"/>
</dbReference>
<evidence type="ECO:0000313" key="2">
    <source>
        <dbReference type="EMBL" id="SEC73315.1"/>
    </source>
</evidence>
<protein>
    <recommendedName>
        <fullName evidence="4">Sulfite dehydrogenase (Cytochrome) subunit SorB</fullName>
    </recommendedName>
</protein>
<accession>A0A1M6VYF8</accession>
<dbReference type="RefSeq" id="WP_074818583.1">
    <property type="nucleotide sequence ID" value="NZ_FNTI01000001.1"/>
</dbReference>
<evidence type="ECO:0008006" key="4">
    <source>
        <dbReference type="Google" id="ProtNLM"/>
    </source>
</evidence>
<dbReference type="OrthoDB" id="9789237at2"/>
<dbReference type="SUPFAM" id="SSF46626">
    <property type="entry name" value="Cytochrome c"/>
    <property type="match status" value="1"/>
</dbReference>
<organism evidence="2 3">
    <name type="scientific">Bradyrhizobium lablabi</name>
    <dbReference type="NCBI Taxonomy" id="722472"/>
    <lineage>
        <taxon>Bacteria</taxon>
        <taxon>Pseudomonadati</taxon>
        <taxon>Pseudomonadota</taxon>
        <taxon>Alphaproteobacteria</taxon>
        <taxon>Hyphomicrobiales</taxon>
        <taxon>Nitrobacteraceae</taxon>
        <taxon>Bradyrhizobium</taxon>
    </lineage>
</organism>
<name>A0A1M6VYF8_9BRAD</name>
<dbReference type="Gene3D" id="1.10.760.10">
    <property type="entry name" value="Cytochrome c-like domain"/>
    <property type="match status" value="1"/>
</dbReference>
<dbReference type="Proteomes" id="UP000183208">
    <property type="component" value="Unassembled WGS sequence"/>
</dbReference>
<reference evidence="2 3" key="1">
    <citation type="submission" date="2016-10" db="EMBL/GenBank/DDBJ databases">
        <authorList>
            <person name="de Groot N.N."/>
        </authorList>
    </citation>
    <scope>NUCLEOTIDE SEQUENCE [LARGE SCALE GENOMIC DNA]</scope>
    <source>
        <strain evidence="2 3">GAS522</strain>
    </source>
</reference>
<dbReference type="AlphaFoldDB" id="A0A1M6VYF8"/>
<evidence type="ECO:0000313" key="3">
    <source>
        <dbReference type="Proteomes" id="UP000183208"/>
    </source>
</evidence>
<evidence type="ECO:0000256" key="1">
    <source>
        <dbReference type="SAM" id="SignalP"/>
    </source>
</evidence>
<feature type="chain" id="PRO_5030031516" description="Sulfite dehydrogenase (Cytochrome) subunit SorB" evidence="1">
    <location>
        <begin position="24"/>
        <end position="114"/>
    </location>
</feature>